<name>A0AAD5M421_PARTN</name>
<evidence type="ECO:0000313" key="4">
    <source>
        <dbReference type="Proteomes" id="UP001196413"/>
    </source>
</evidence>
<protein>
    <recommendedName>
        <fullName evidence="2">Helix-turn-helix domain-containing protein</fullName>
    </recommendedName>
</protein>
<comment type="caution">
    <text evidence="3">The sequence shown here is derived from an EMBL/GenBank/DDBJ whole genome shotgun (WGS) entry which is preliminary data.</text>
</comment>
<reference evidence="3" key="1">
    <citation type="submission" date="2021-06" db="EMBL/GenBank/DDBJ databases">
        <title>Parelaphostrongylus tenuis whole genome reference sequence.</title>
        <authorList>
            <person name="Garwood T.J."/>
            <person name="Larsen P.A."/>
            <person name="Fountain-Jones N.M."/>
            <person name="Garbe J.R."/>
            <person name="Macchietto M.G."/>
            <person name="Kania S.A."/>
            <person name="Gerhold R.W."/>
            <person name="Richards J.E."/>
            <person name="Wolf T.M."/>
        </authorList>
    </citation>
    <scope>NUCLEOTIDE SEQUENCE</scope>
    <source>
        <strain evidence="3">MNPRO001-30</strain>
        <tissue evidence="3">Meninges</tissue>
    </source>
</reference>
<gene>
    <name evidence="3" type="ORF">KIN20_007945</name>
</gene>
<sequence length="156" mass="17236">MNVGEDESEKFSDDWQEAGPRPDVVELEGADGVVTGIMSHTFAQILRRRRNHSWTTVVESAAHHYLSAHPSHVKRALLKNTFRTAANVCTGKGHTVESPSLERKIAISTGYDTVHRDVKFSRSFSGSVPPMKVQNVVMYVNRPTDLSLACVSSTLT</sequence>
<feature type="region of interest" description="Disordered" evidence="1">
    <location>
        <begin position="1"/>
        <end position="21"/>
    </location>
</feature>
<dbReference type="AlphaFoldDB" id="A0AAD5M421"/>
<dbReference type="Proteomes" id="UP001196413">
    <property type="component" value="Unassembled WGS sequence"/>
</dbReference>
<feature type="domain" description="Helix-turn-helix" evidence="2">
    <location>
        <begin position="64"/>
        <end position="110"/>
    </location>
</feature>
<keyword evidence="4" id="KW-1185">Reference proteome</keyword>
<evidence type="ECO:0000313" key="3">
    <source>
        <dbReference type="EMBL" id="KAJ1351797.1"/>
    </source>
</evidence>
<accession>A0AAD5M421</accession>
<proteinExistence type="predicted"/>
<evidence type="ECO:0000256" key="1">
    <source>
        <dbReference type="SAM" id="MobiDB-lite"/>
    </source>
</evidence>
<evidence type="ECO:0000259" key="2">
    <source>
        <dbReference type="Pfam" id="PF26215"/>
    </source>
</evidence>
<dbReference type="Pfam" id="PF26215">
    <property type="entry name" value="HTH_animal"/>
    <property type="match status" value="1"/>
</dbReference>
<dbReference type="EMBL" id="JAHQIW010001234">
    <property type="protein sequence ID" value="KAJ1351797.1"/>
    <property type="molecule type" value="Genomic_DNA"/>
</dbReference>
<organism evidence="3 4">
    <name type="scientific">Parelaphostrongylus tenuis</name>
    <name type="common">Meningeal worm</name>
    <dbReference type="NCBI Taxonomy" id="148309"/>
    <lineage>
        <taxon>Eukaryota</taxon>
        <taxon>Metazoa</taxon>
        <taxon>Ecdysozoa</taxon>
        <taxon>Nematoda</taxon>
        <taxon>Chromadorea</taxon>
        <taxon>Rhabditida</taxon>
        <taxon>Rhabditina</taxon>
        <taxon>Rhabditomorpha</taxon>
        <taxon>Strongyloidea</taxon>
        <taxon>Metastrongylidae</taxon>
        <taxon>Parelaphostrongylus</taxon>
    </lineage>
</organism>
<dbReference type="InterPro" id="IPR058912">
    <property type="entry name" value="HTH_animal"/>
</dbReference>